<dbReference type="InterPro" id="IPR053209">
    <property type="entry name" value="Gramillin-biosynth_MTr"/>
</dbReference>
<dbReference type="Proteomes" id="UP000660729">
    <property type="component" value="Unassembled WGS sequence"/>
</dbReference>
<keyword evidence="3" id="KW-1185">Reference proteome</keyword>
<gene>
    <name evidence="2" type="ORF">HII31_04151</name>
</gene>
<dbReference type="EMBL" id="JABCIY010000058">
    <property type="protein sequence ID" value="KAF7194645.1"/>
    <property type="molecule type" value="Genomic_DNA"/>
</dbReference>
<dbReference type="AlphaFoldDB" id="A0A8H6VPY9"/>
<dbReference type="Pfam" id="PF00856">
    <property type="entry name" value="SET"/>
    <property type="match status" value="1"/>
</dbReference>
<dbReference type="SMART" id="SM00317">
    <property type="entry name" value="SET"/>
    <property type="match status" value="1"/>
</dbReference>
<dbReference type="PANTHER" id="PTHR47643">
    <property type="entry name" value="TPR DOMAIN PROTEIN (AFU_ORTHOLOGUE AFUA_5G12710)"/>
    <property type="match status" value="1"/>
</dbReference>
<dbReference type="Gene3D" id="1.25.40.10">
    <property type="entry name" value="Tetratricopeptide repeat domain"/>
    <property type="match status" value="1"/>
</dbReference>
<keyword evidence="2" id="KW-0808">Transferase</keyword>
<name>A0A8H6VPY9_9PEZI</name>
<comment type="caution">
    <text evidence="2">The sequence shown here is derived from an EMBL/GenBank/DDBJ whole genome shotgun (WGS) entry which is preliminary data.</text>
</comment>
<proteinExistence type="predicted"/>
<dbReference type="PROSITE" id="PS50280">
    <property type="entry name" value="SET"/>
    <property type="match status" value="1"/>
</dbReference>
<dbReference type="InterPro" id="IPR011990">
    <property type="entry name" value="TPR-like_helical_dom_sf"/>
</dbReference>
<sequence length="773" mass="86460">MDRRMDELADLMKGAEIVRINESNPADIIRALTGQQPRSNASQVPYFDGHHSPSATDPISLEHIGVAQLEKGRRSIGKVIYLRILSQRDTELGTVFAAEDHTGAEIHVWSLIFRPLGVERIPRDTIIAIREPYFGRDPLESRSICLHHPTDCLYISRRDPIMKQHFETRSLPENTDFIKFADLAMIKGNFLEALNIYDCHLESIYRRGLYRVKDKNALLIKRAFCYDRAGGHYAALTDCVAILATDPTHKQALKLGYAKALARDLPSQALELAERLVQSQPDISEYQDMVSKAQAKVQESLGVFDLSLHIHRLGPWGTSADMSTFSGSLEIKLSSLGGRGVFATKNLNAGELLLCEKPMALGTSNNNSAFARGLQNILAGETSSQRHLSLLQNICVKALVDPCLDPSEDLRKKLFSLYAGDDFPHSALPSNPPPPIDTYRALSIIKHNCHTILPGIMSLHHDTGDLANQYSRDESLPSTKDFYAGLWYTGAMFNHSCLPNCTWSWIGDMFIVRANRAITAGEELTLAYIPSSNDYKKRRNTLKSQYGFECSCQLCEADANITPEDKTARTKISELLNKKFPNVVKLNGKVSSTALTNLEKHAKNVIQSYSSPTYTNLPHLLLADTYYQLAHTYLGPVTTWSTNSSASKLKAYECFISSLEIGLNVRLLFSPNTAYCELHLTETSLPRAVGILALIGLAELKFLEGRVKACRALKFCAKRLYGIVYGENETFGERHRSYACWKEEAEMGERPRDWEVVRERMAGEGREGPDHLK</sequence>
<protein>
    <submittedName>
        <fullName evidence="2">Histone-lysine N-methyltransferase SMYD3</fullName>
    </submittedName>
</protein>
<evidence type="ECO:0000313" key="2">
    <source>
        <dbReference type="EMBL" id="KAF7194645.1"/>
    </source>
</evidence>
<dbReference type="SUPFAM" id="SSF48452">
    <property type="entry name" value="TPR-like"/>
    <property type="match status" value="1"/>
</dbReference>
<dbReference type="OrthoDB" id="438641at2759"/>
<dbReference type="GO" id="GO:0032259">
    <property type="term" value="P:methylation"/>
    <property type="evidence" value="ECO:0007669"/>
    <property type="project" value="UniProtKB-KW"/>
</dbReference>
<dbReference type="InterPro" id="IPR001214">
    <property type="entry name" value="SET_dom"/>
</dbReference>
<dbReference type="SUPFAM" id="SSF82199">
    <property type="entry name" value="SET domain"/>
    <property type="match status" value="1"/>
</dbReference>
<reference evidence="2" key="1">
    <citation type="submission" date="2020-04" db="EMBL/GenBank/DDBJ databases">
        <title>Draft genome resource of the tomato pathogen Pseudocercospora fuligena.</title>
        <authorList>
            <person name="Zaccaron A."/>
        </authorList>
    </citation>
    <scope>NUCLEOTIDE SEQUENCE</scope>
    <source>
        <strain evidence="2">PF001</strain>
    </source>
</reference>
<keyword evidence="2" id="KW-0489">Methyltransferase</keyword>
<evidence type="ECO:0000259" key="1">
    <source>
        <dbReference type="PROSITE" id="PS50280"/>
    </source>
</evidence>
<feature type="domain" description="SET" evidence="1">
    <location>
        <begin position="327"/>
        <end position="529"/>
    </location>
</feature>
<dbReference type="PANTHER" id="PTHR47643:SF2">
    <property type="entry name" value="TPR DOMAIN PROTEIN (AFU_ORTHOLOGUE AFUA_5G12710)"/>
    <property type="match status" value="1"/>
</dbReference>
<dbReference type="Gene3D" id="2.170.270.10">
    <property type="entry name" value="SET domain"/>
    <property type="match status" value="1"/>
</dbReference>
<dbReference type="GO" id="GO:0008168">
    <property type="term" value="F:methyltransferase activity"/>
    <property type="evidence" value="ECO:0007669"/>
    <property type="project" value="UniProtKB-KW"/>
</dbReference>
<dbReference type="InterPro" id="IPR046341">
    <property type="entry name" value="SET_dom_sf"/>
</dbReference>
<evidence type="ECO:0000313" key="3">
    <source>
        <dbReference type="Proteomes" id="UP000660729"/>
    </source>
</evidence>
<accession>A0A8H6VPY9</accession>
<organism evidence="2 3">
    <name type="scientific">Pseudocercospora fuligena</name>
    <dbReference type="NCBI Taxonomy" id="685502"/>
    <lineage>
        <taxon>Eukaryota</taxon>
        <taxon>Fungi</taxon>
        <taxon>Dikarya</taxon>
        <taxon>Ascomycota</taxon>
        <taxon>Pezizomycotina</taxon>
        <taxon>Dothideomycetes</taxon>
        <taxon>Dothideomycetidae</taxon>
        <taxon>Mycosphaerellales</taxon>
        <taxon>Mycosphaerellaceae</taxon>
        <taxon>Pseudocercospora</taxon>
    </lineage>
</organism>